<sequence length="92" mass="10848">MKWYNIVLIWPFCVHVFVKTCVPVLRVTYWSCFIHKKLEILFFGKIITVLFSFGRKRADESPDGKRSAPPMDIRNTRGVTGLKVVSVRKYRR</sequence>
<protein>
    <submittedName>
        <fullName evidence="2">SFRICE_029041</fullName>
    </submittedName>
</protein>
<feature type="transmembrane region" description="Helical" evidence="1">
    <location>
        <begin position="6"/>
        <end position="29"/>
    </location>
</feature>
<proteinExistence type="predicted"/>
<gene>
    <name evidence="2" type="ORF">SFRICE_029041</name>
</gene>
<accession>A0A2H1V147</accession>
<evidence type="ECO:0000313" key="2">
    <source>
        <dbReference type="EMBL" id="SOQ34583.1"/>
    </source>
</evidence>
<reference evidence="2" key="1">
    <citation type="submission" date="2016-07" db="EMBL/GenBank/DDBJ databases">
        <authorList>
            <person name="Bretaudeau A."/>
        </authorList>
    </citation>
    <scope>NUCLEOTIDE SEQUENCE</scope>
    <source>
        <strain evidence="2">Rice</strain>
        <tissue evidence="2">Whole body</tissue>
    </source>
</reference>
<name>A0A2H1V147_SPOFR</name>
<keyword evidence="1" id="KW-0812">Transmembrane</keyword>
<keyword evidence="1" id="KW-0472">Membrane</keyword>
<evidence type="ECO:0000256" key="1">
    <source>
        <dbReference type="SAM" id="Phobius"/>
    </source>
</evidence>
<dbReference type="AlphaFoldDB" id="A0A2H1V147"/>
<dbReference type="EMBL" id="ODYU01000198">
    <property type="protein sequence ID" value="SOQ34583.1"/>
    <property type="molecule type" value="Genomic_DNA"/>
</dbReference>
<keyword evidence="1" id="KW-1133">Transmembrane helix</keyword>
<organism evidence="2">
    <name type="scientific">Spodoptera frugiperda</name>
    <name type="common">Fall armyworm</name>
    <dbReference type="NCBI Taxonomy" id="7108"/>
    <lineage>
        <taxon>Eukaryota</taxon>
        <taxon>Metazoa</taxon>
        <taxon>Ecdysozoa</taxon>
        <taxon>Arthropoda</taxon>
        <taxon>Hexapoda</taxon>
        <taxon>Insecta</taxon>
        <taxon>Pterygota</taxon>
        <taxon>Neoptera</taxon>
        <taxon>Endopterygota</taxon>
        <taxon>Lepidoptera</taxon>
        <taxon>Glossata</taxon>
        <taxon>Ditrysia</taxon>
        <taxon>Noctuoidea</taxon>
        <taxon>Noctuidae</taxon>
        <taxon>Amphipyrinae</taxon>
        <taxon>Spodoptera</taxon>
    </lineage>
</organism>